<reference evidence="2" key="1">
    <citation type="submission" date="2016-03" db="EMBL/GenBank/DDBJ databases">
        <title>Complete genome sequence of Solimmundus cernigliae, representing a novel lineage of polycyclic aromatic hydrocarbon degraders within the Gammaproteobacteria.</title>
        <authorList>
            <person name="Singleton D.R."/>
            <person name="Dickey A.N."/>
            <person name="Scholl E.H."/>
            <person name="Wright F.A."/>
            <person name="Aitken M.D."/>
        </authorList>
    </citation>
    <scope>NUCLEOTIDE SEQUENCE [LARGE SCALE GENOMIC DNA]</scope>
    <source>
        <strain evidence="2">TR3.2</strain>
    </source>
</reference>
<dbReference type="SUPFAM" id="SSF53756">
    <property type="entry name" value="UDP-Glycosyltransferase/glycogen phosphorylase"/>
    <property type="match status" value="1"/>
</dbReference>
<dbReference type="Gene3D" id="3.40.50.2000">
    <property type="entry name" value="Glycogen Phosphorylase B"/>
    <property type="match status" value="1"/>
</dbReference>
<dbReference type="STRING" id="1810504.PG2T_04240"/>
<evidence type="ECO:0000313" key="2">
    <source>
        <dbReference type="Proteomes" id="UP000092952"/>
    </source>
</evidence>
<gene>
    <name evidence="1" type="ORF">PG2T_04240</name>
</gene>
<proteinExistence type="predicted"/>
<dbReference type="Proteomes" id="UP000092952">
    <property type="component" value="Chromosome"/>
</dbReference>
<evidence type="ECO:0000313" key="1">
    <source>
        <dbReference type="EMBL" id="ANX03477.1"/>
    </source>
</evidence>
<protein>
    <submittedName>
        <fullName evidence="1">Uncharacterized protein</fullName>
    </submittedName>
</protein>
<accession>A0A1B1YS21</accession>
<dbReference type="InParanoid" id="A0A1B1YS21"/>
<name>A0A1B1YS21_9GAMM</name>
<dbReference type="EMBL" id="CP014671">
    <property type="protein sequence ID" value="ANX03477.1"/>
    <property type="molecule type" value="Genomic_DNA"/>
</dbReference>
<keyword evidence="2" id="KW-1185">Reference proteome</keyword>
<dbReference type="AlphaFoldDB" id="A0A1B1YS21"/>
<organism evidence="1 2">
    <name type="scientific">Immundisolibacter cernigliae</name>
    <dbReference type="NCBI Taxonomy" id="1810504"/>
    <lineage>
        <taxon>Bacteria</taxon>
        <taxon>Pseudomonadati</taxon>
        <taxon>Pseudomonadota</taxon>
        <taxon>Gammaproteobacteria</taxon>
        <taxon>Immundisolibacterales</taxon>
        <taxon>Immundisolibacteraceae</taxon>
        <taxon>Immundisolibacter</taxon>
    </lineage>
</organism>
<dbReference type="KEGG" id="gbi:PG2T_04240"/>
<sequence>MNTPGAFGDYSYPIKLYEAMACGRPVVAARTASTAWVLRDFPGRLVAQLEAAMRGIGGVIIALVGARLRRAIIAQRSCAPRCVAPDGACMRRATDALQHGCRCMAGVETRNELS</sequence>